<reference evidence="2" key="1">
    <citation type="submission" date="2022-11" db="UniProtKB">
        <authorList>
            <consortium name="WormBaseParasite"/>
        </authorList>
    </citation>
    <scope>IDENTIFICATION</scope>
</reference>
<proteinExistence type="predicted"/>
<protein>
    <submittedName>
        <fullName evidence="2">Uncharacterized protein</fullName>
    </submittedName>
</protein>
<evidence type="ECO:0000313" key="1">
    <source>
        <dbReference type="Proteomes" id="UP000887569"/>
    </source>
</evidence>
<dbReference type="AlphaFoldDB" id="A0A915AUU0"/>
<keyword evidence="1" id="KW-1185">Reference proteome</keyword>
<accession>A0A915AUU0</accession>
<sequence>MLVPPDICVNEMKFLPWNIRTAETCCMRHMRLRDSGNGDVELQGLRYDGDDGSLETAGSDFLSSSYDSDAHDVSRRAVLRLGKRSLMRLGKRGIMRLGKRAPMRLG</sequence>
<evidence type="ECO:0000313" key="2">
    <source>
        <dbReference type="WBParaSite" id="PgR017X_g046_t01"/>
    </source>
</evidence>
<name>A0A915AUU0_PARUN</name>
<organism evidence="1 2">
    <name type="scientific">Parascaris univalens</name>
    <name type="common">Nematode worm</name>
    <dbReference type="NCBI Taxonomy" id="6257"/>
    <lineage>
        <taxon>Eukaryota</taxon>
        <taxon>Metazoa</taxon>
        <taxon>Ecdysozoa</taxon>
        <taxon>Nematoda</taxon>
        <taxon>Chromadorea</taxon>
        <taxon>Rhabditida</taxon>
        <taxon>Spirurina</taxon>
        <taxon>Ascaridomorpha</taxon>
        <taxon>Ascaridoidea</taxon>
        <taxon>Ascarididae</taxon>
        <taxon>Parascaris</taxon>
    </lineage>
</organism>
<dbReference type="Proteomes" id="UP000887569">
    <property type="component" value="Unplaced"/>
</dbReference>
<dbReference type="WBParaSite" id="PgR017X_g046_t01">
    <property type="protein sequence ID" value="PgR017X_g046_t01"/>
    <property type="gene ID" value="PgR017X_g046"/>
</dbReference>